<dbReference type="InterPro" id="IPR026516">
    <property type="entry name" value="THAP1/10"/>
</dbReference>
<dbReference type="Gene3D" id="6.20.210.20">
    <property type="entry name" value="THAP domain"/>
    <property type="match status" value="1"/>
</dbReference>
<keyword evidence="1" id="KW-0479">Metal-binding</keyword>
<sequence length="204" mass="23414">MTKCAILECKNESHNKNVSNSGISYHRFPKDPEIKGKWIELTGRQNWFPTKTSTICSDHFIQEDIMRINGKKFLVNTAVPQLKVFNFLSDASPNNSKNDVKLEPAPGSSSERQRTHTTETEETESGAGTPEETKLRETLRGKDHIIMKQRLLIKKLKARNRRLNHKIEDILKLLETKFGIDHKTLYNLKNTNIKVGDNNITKTE</sequence>
<dbReference type="PROSITE" id="PS50950">
    <property type="entry name" value="ZF_THAP"/>
    <property type="match status" value="1"/>
</dbReference>
<keyword evidence="3" id="KW-0862">Zinc</keyword>
<dbReference type="SUPFAM" id="SSF57716">
    <property type="entry name" value="Glucocorticoid receptor-like (DNA-binding domain)"/>
    <property type="match status" value="1"/>
</dbReference>
<evidence type="ECO:0000256" key="3">
    <source>
        <dbReference type="ARBA" id="ARBA00022833"/>
    </source>
</evidence>
<dbReference type="SMART" id="SM00980">
    <property type="entry name" value="THAP"/>
    <property type="match status" value="1"/>
</dbReference>
<dbReference type="Proteomes" id="UP000829999">
    <property type="component" value="Chromosome 28"/>
</dbReference>
<dbReference type="RefSeq" id="XP_050562146.1">
    <property type="nucleotide sequence ID" value="XM_050706189.1"/>
</dbReference>
<evidence type="ECO:0000259" key="8">
    <source>
        <dbReference type="PROSITE" id="PS50950"/>
    </source>
</evidence>
<accession>A0A9R0EBU9</accession>
<keyword evidence="9" id="KW-1185">Reference proteome</keyword>
<dbReference type="Pfam" id="PF05485">
    <property type="entry name" value="THAP"/>
    <property type="match status" value="1"/>
</dbReference>
<dbReference type="SMART" id="SM00692">
    <property type="entry name" value="DM3"/>
    <property type="match status" value="1"/>
</dbReference>
<dbReference type="GeneID" id="118265394"/>
<dbReference type="GO" id="GO:0043565">
    <property type="term" value="F:sequence-specific DNA binding"/>
    <property type="evidence" value="ECO:0007669"/>
    <property type="project" value="InterPro"/>
</dbReference>
<protein>
    <submittedName>
        <fullName evidence="10">THAP domain-containing protein 1-like</fullName>
    </submittedName>
</protein>
<proteinExistence type="predicted"/>
<dbReference type="InterPro" id="IPR006612">
    <property type="entry name" value="THAP_Znf"/>
</dbReference>
<evidence type="ECO:0000313" key="10">
    <source>
        <dbReference type="RefSeq" id="XP_050562146.1"/>
    </source>
</evidence>
<reference evidence="10" key="1">
    <citation type="submission" date="2025-08" db="UniProtKB">
        <authorList>
            <consortium name="RefSeq"/>
        </authorList>
    </citation>
    <scope>IDENTIFICATION</scope>
    <source>
        <tissue evidence="10">Whole larval tissue</tissue>
    </source>
</reference>
<dbReference type="PANTHER" id="PTHR46600">
    <property type="entry name" value="THAP DOMAIN-CONTAINING"/>
    <property type="match status" value="1"/>
</dbReference>
<evidence type="ECO:0000256" key="7">
    <source>
        <dbReference type="SAM" id="MobiDB-lite"/>
    </source>
</evidence>
<feature type="coiled-coil region" evidence="6">
    <location>
        <begin position="146"/>
        <end position="173"/>
    </location>
</feature>
<evidence type="ECO:0000256" key="2">
    <source>
        <dbReference type="ARBA" id="ARBA00022771"/>
    </source>
</evidence>
<evidence type="ECO:0000256" key="5">
    <source>
        <dbReference type="PROSITE-ProRule" id="PRU00309"/>
    </source>
</evidence>
<feature type="region of interest" description="Disordered" evidence="7">
    <location>
        <begin position="95"/>
        <end position="140"/>
    </location>
</feature>
<gene>
    <name evidence="10" type="primary">LOC118265394</name>
</gene>
<keyword evidence="2 5" id="KW-0863">Zinc-finger</keyword>
<keyword evidence="4 5" id="KW-0238">DNA-binding</keyword>
<evidence type="ECO:0000256" key="6">
    <source>
        <dbReference type="SAM" id="Coils"/>
    </source>
</evidence>
<dbReference type="InterPro" id="IPR038441">
    <property type="entry name" value="THAP_Znf_sf"/>
</dbReference>
<evidence type="ECO:0000256" key="4">
    <source>
        <dbReference type="ARBA" id="ARBA00023125"/>
    </source>
</evidence>
<dbReference type="GO" id="GO:0008270">
    <property type="term" value="F:zinc ion binding"/>
    <property type="evidence" value="ECO:0007669"/>
    <property type="project" value="UniProtKB-KW"/>
</dbReference>
<name>A0A9R0EBU9_SPOFR</name>
<dbReference type="AlphaFoldDB" id="A0A9R0EBU9"/>
<dbReference type="PANTHER" id="PTHR46600:SF11">
    <property type="entry name" value="THAP DOMAIN-CONTAINING PROTEIN 10"/>
    <property type="match status" value="1"/>
</dbReference>
<organism evidence="9 10">
    <name type="scientific">Spodoptera frugiperda</name>
    <name type="common">Fall armyworm</name>
    <dbReference type="NCBI Taxonomy" id="7108"/>
    <lineage>
        <taxon>Eukaryota</taxon>
        <taxon>Metazoa</taxon>
        <taxon>Ecdysozoa</taxon>
        <taxon>Arthropoda</taxon>
        <taxon>Hexapoda</taxon>
        <taxon>Insecta</taxon>
        <taxon>Pterygota</taxon>
        <taxon>Neoptera</taxon>
        <taxon>Endopterygota</taxon>
        <taxon>Lepidoptera</taxon>
        <taxon>Glossata</taxon>
        <taxon>Ditrysia</taxon>
        <taxon>Noctuoidea</taxon>
        <taxon>Noctuidae</taxon>
        <taxon>Amphipyrinae</taxon>
        <taxon>Spodoptera</taxon>
    </lineage>
</organism>
<dbReference type="OrthoDB" id="5982876at2759"/>
<feature type="compositionally biased region" description="Basic and acidic residues" evidence="7">
    <location>
        <begin position="131"/>
        <end position="140"/>
    </location>
</feature>
<feature type="domain" description="THAP-type" evidence="8">
    <location>
        <begin position="1"/>
        <end position="83"/>
    </location>
</feature>
<evidence type="ECO:0000256" key="1">
    <source>
        <dbReference type="ARBA" id="ARBA00022723"/>
    </source>
</evidence>
<evidence type="ECO:0000313" key="9">
    <source>
        <dbReference type="Proteomes" id="UP000829999"/>
    </source>
</evidence>
<keyword evidence="6" id="KW-0175">Coiled coil</keyword>